<keyword evidence="3" id="KW-1185">Reference proteome</keyword>
<name>A0AAD4XEW0_9MAGN</name>
<evidence type="ECO:0000313" key="2">
    <source>
        <dbReference type="EMBL" id="KAI3905999.1"/>
    </source>
</evidence>
<evidence type="ECO:0000313" key="3">
    <source>
        <dbReference type="Proteomes" id="UP001202328"/>
    </source>
</evidence>
<feature type="region of interest" description="Disordered" evidence="1">
    <location>
        <begin position="76"/>
        <end position="95"/>
    </location>
</feature>
<dbReference type="AlphaFoldDB" id="A0AAD4XEW0"/>
<evidence type="ECO:0000256" key="1">
    <source>
        <dbReference type="SAM" id="MobiDB-lite"/>
    </source>
</evidence>
<sequence length="326" mass="36746">MSSWFGNTRNRLLIHKSPWKFAPPIETLTESLGYMEYFQNQHQVLVKPLSTRKKELPVKVMKQVCSQDPTSTTFLRGNPPLVCPPSPSDTPPPRSISIHSINHFEDLNYESKKPAKETTRKSLKISPLSWKFQKWASSTATQKSTPQSETKLINPTQIKLSRGNCIKQDPDDSVSLLIPIRFCSMAIILNGWTTTLSLQTYVYDLSDVHGLTINGDIIKLYHCISSASTRFYTALGHSSMPRGIGGIMEIKVKEFKVTNVKTGDAIIEGTKAVCCQWDKMERRTDSILWKVYLQMGFKIHSTPETILHQLASTTTCTYAILSFSAK</sequence>
<feature type="compositionally biased region" description="Pro residues" evidence="1">
    <location>
        <begin position="81"/>
        <end position="94"/>
    </location>
</feature>
<accession>A0AAD4XEW0</accession>
<proteinExistence type="predicted"/>
<dbReference type="Proteomes" id="UP001202328">
    <property type="component" value="Unassembled WGS sequence"/>
</dbReference>
<reference evidence="2" key="1">
    <citation type="submission" date="2022-04" db="EMBL/GenBank/DDBJ databases">
        <title>A functionally conserved STORR gene fusion in Papaver species that diverged 16.8 million years ago.</title>
        <authorList>
            <person name="Catania T."/>
        </authorList>
    </citation>
    <scope>NUCLEOTIDE SEQUENCE</scope>
    <source>
        <strain evidence="2">S-188037</strain>
    </source>
</reference>
<gene>
    <name evidence="2" type="ORF">MKW98_016395</name>
</gene>
<protein>
    <submittedName>
        <fullName evidence="2">Uncharacterized protein</fullName>
    </submittedName>
</protein>
<organism evidence="2 3">
    <name type="scientific">Papaver atlanticum</name>
    <dbReference type="NCBI Taxonomy" id="357466"/>
    <lineage>
        <taxon>Eukaryota</taxon>
        <taxon>Viridiplantae</taxon>
        <taxon>Streptophyta</taxon>
        <taxon>Embryophyta</taxon>
        <taxon>Tracheophyta</taxon>
        <taxon>Spermatophyta</taxon>
        <taxon>Magnoliopsida</taxon>
        <taxon>Ranunculales</taxon>
        <taxon>Papaveraceae</taxon>
        <taxon>Papaveroideae</taxon>
        <taxon>Papaver</taxon>
    </lineage>
</organism>
<dbReference type="EMBL" id="JAJJMB010010888">
    <property type="protein sequence ID" value="KAI3905999.1"/>
    <property type="molecule type" value="Genomic_DNA"/>
</dbReference>
<comment type="caution">
    <text evidence="2">The sequence shown here is derived from an EMBL/GenBank/DDBJ whole genome shotgun (WGS) entry which is preliminary data.</text>
</comment>